<keyword evidence="4 6" id="KW-1133">Transmembrane helix</keyword>
<dbReference type="RefSeq" id="WP_168876711.1">
    <property type="nucleotide sequence ID" value="NZ_JABAIM010000001.1"/>
</dbReference>
<evidence type="ECO:0000256" key="4">
    <source>
        <dbReference type="ARBA" id="ARBA00022989"/>
    </source>
</evidence>
<feature type="transmembrane region" description="Helical" evidence="6">
    <location>
        <begin position="193"/>
        <end position="218"/>
    </location>
</feature>
<feature type="transmembrane region" description="Helical" evidence="6">
    <location>
        <begin position="291"/>
        <end position="318"/>
    </location>
</feature>
<dbReference type="Proteomes" id="UP000587991">
    <property type="component" value="Unassembled WGS sequence"/>
</dbReference>
<protein>
    <submittedName>
        <fullName evidence="7">AI-2E family transporter</fullName>
    </submittedName>
</protein>
<evidence type="ECO:0000256" key="2">
    <source>
        <dbReference type="ARBA" id="ARBA00009773"/>
    </source>
</evidence>
<sequence length="331" mass="35755">MNRPQYLASLLLAAALLILIPKTHLLPAMLAGLLVHELVAVLAPRVLRGAQQAERARLLVVAGIAATVLLILVLLVIGGLFLLRSGNPTALLQKMADILADTRSMLPEAFRSYLPVGTDSLKQAAIDWLREHASELQSVGKETGLMVAHLLIGMVVGALVSLRQVRSHRHVGPLAQALQERAFRFANAFRDVVFAQVTIAAINAVFTALYLAAVLPLFGIHLPLTKTMILLTFLFGLIPVLGNLASNTVIFVVSLSHSPQVAVASLLYLVVIHKLEYFLNARIVGARIQAAAWELLLAMLLMDALFGIPGVILAPIYYAYLKRELSAAGQI</sequence>
<comment type="caution">
    <text evidence="7">The sequence shown here is derived from an EMBL/GenBank/DDBJ whole genome shotgun (WGS) entry which is preliminary data.</text>
</comment>
<evidence type="ECO:0000256" key="3">
    <source>
        <dbReference type="ARBA" id="ARBA00022692"/>
    </source>
</evidence>
<gene>
    <name evidence="7" type="ORF">HF682_08315</name>
</gene>
<evidence type="ECO:0000313" key="7">
    <source>
        <dbReference type="EMBL" id="NLR75162.1"/>
    </source>
</evidence>
<comment type="subcellular location">
    <subcellularLocation>
        <location evidence="1">Membrane</location>
        <topology evidence="1">Multi-pass membrane protein</topology>
    </subcellularLocation>
</comment>
<reference evidence="7 8" key="1">
    <citation type="submission" date="2020-04" db="EMBL/GenBank/DDBJ databases">
        <title>Draft genome of Leeia sp. IMCC25680.</title>
        <authorList>
            <person name="Song J."/>
            <person name="Cho J.-C."/>
        </authorList>
    </citation>
    <scope>NUCLEOTIDE SEQUENCE [LARGE SCALE GENOMIC DNA]</scope>
    <source>
        <strain evidence="7 8">IMCC25680</strain>
    </source>
</reference>
<evidence type="ECO:0000256" key="1">
    <source>
        <dbReference type="ARBA" id="ARBA00004141"/>
    </source>
</evidence>
<evidence type="ECO:0000256" key="5">
    <source>
        <dbReference type="ARBA" id="ARBA00023136"/>
    </source>
</evidence>
<keyword evidence="8" id="KW-1185">Reference proteome</keyword>
<keyword evidence="5 6" id="KW-0472">Membrane</keyword>
<keyword evidence="3 6" id="KW-0812">Transmembrane</keyword>
<feature type="transmembrane region" description="Helical" evidence="6">
    <location>
        <begin position="230"/>
        <end position="255"/>
    </location>
</feature>
<dbReference type="InterPro" id="IPR002549">
    <property type="entry name" value="AI-2E-like"/>
</dbReference>
<dbReference type="GO" id="GO:0016020">
    <property type="term" value="C:membrane"/>
    <property type="evidence" value="ECO:0007669"/>
    <property type="project" value="UniProtKB-SubCell"/>
</dbReference>
<feature type="transmembrane region" description="Helical" evidence="6">
    <location>
        <begin position="56"/>
        <end position="83"/>
    </location>
</feature>
<evidence type="ECO:0000313" key="8">
    <source>
        <dbReference type="Proteomes" id="UP000587991"/>
    </source>
</evidence>
<proteinExistence type="inferred from homology"/>
<dbReference type="Pfam" id="PF01594">
    <property type="entry name" value="AI-2E_transport"/>
    <property type="match status" value="1"/>
</dbReference>
<evidence type="ECO:0000256" key="6">
    <source>
        <dbReference type="SAM" id="Phobius"/>
    </source>
</evidence>
<name>A0A847SGV5_9NEIS</name>
<organism evidence="7 8">
    <name type="scientific">Leeia aquatica</name>
    <dbReference type="NCBI Taxonomy" id="2725557"/>
    <lineage>
        <taxon>Bacteria</taxon>
        <taxon>Pseudomonadati</taxon>
        <taxon>Pseudomonadota</taxon>
        <taxon>Betaproteobacteria</taxon>
        <taxon>Neisseriales</taxon>
        <taxon>Leeiaceae</taxon>
        <taxon>Leeia</taxon>
    </lineage>
</organism>
<dbReference type="AlphaFoldDB" id="A0A847SGV5"/>
<comment type="similarity">
    <text evidence="2">Belongs to the autoinducer-2 exporter (AI-2E) (TC 2.A.86) family.</text>
</comment>
<accession>A0A847SGV5</accession>
<feature type="transmembrane region" description="Helical" evidence="6">
    <location>
        <begin position="144"/>
        <end position="162"/>
    </location>
</feature>
<dbReference type="EMBL" id="JABAIM010000001">
    <property type="protein sequence ID" value="NLR75162.1"/>
    <property type="molecule type" value="Genomic_DNA"/>
</dbReference>